<dbReference type="Gene3D" id="1.10.443.10">
    <property type="entry name" value="Intergrase catalytic core"/>
    <property type="match status" value="1"/>
</dbReference>
<keyword evidence="3" id="KW-0233">DNA recombination</keyword>
<dbReference type="RefSeq" id="WP_390243641.1">
    <property type="nucleotide sequence ID" value="NZ_JBHTAB010000002.1"/>
</dbReference>
<name>A0ABD5XL98_9EURY</name>
<accession>A0ABD5XL98</accession>
<protein>
    <submittedName>
        <fullName evidence="6">Tyrosine-type recombinase/integrase</fullName>
    </submittedName>
</protein>
<gene>
    <name evidence="6" type="ORF">ACFQI8_06960</name>
</gene>
<keyword evidence="1" id="KW-0229">DNA integration</keyword>
<keyword evidence="7" id="KW-1185">Reference proteome</keyword>
<dbReference type="Proteomes" id="UP001596460">
    <property type="component" value="Unassembled WGS sequence"/>
</dbReference>
<organism evidence="6 7">
    <name type="scientific">Haloferax chudinovii</name>
    <dbReference type="NCBI Taxonomy" id="1109010"/>
    <lineage>
        <taxon>Archaea</taxon>
        <taxon>Methanobacteriati</taxon>
        <taxon>Methanobacteriota</taxon>
        <taxon>Stenosarchaea group</taxon>
        <taxon>Halobacteria</taxon>
        <taxon>Halobacteriales</taxon>
        <taxon>Haloferacaceae</taxon>
        <taxon>Haloferax</taxon>
    </lineage>
</organism>
<dbReference type="AlphaFoldDB" id="A0ABD5XL98"/>
<dbReference type="PROSITE" id="PS51900">
    <property type="entry name" value="CB"/>
    <property type="match status" value="1"/>
</dbReference>
<dbReference type="PANTHER" id="PTHR30349">
    <property type="entry name" value="PHAGE INTEGRASE-RELATED"/>
    <property type="match status" value="1"/>
</dbReference>
<dbReference type="GO" id="GO:0015074">
    <property type="term" value="P:DNA integration"/>
    <property type="evidence" value="ECO:0007669"/>
    <property type="project" value="UniProtKB-KW"/>
</dbReference>
<dbReference type="InterPro" id="IPR011010">
    <property type="entry name" value="DNA_brk_join_enz"/>
</dbReference>
<dbReference type="PANTHER" id="PTHR30349:SF41">
    <property type="entry name" value="INTEGRASE_RECOMBINASE PROTEIN MJ0367-RELATED"/>
    <property type="match status" value="1"/>
</dbReference>
<dbReference type="EMBL" id="JBHTAB010000002">
    <property type="protein sequence ID" value="MFC7129137.1"/>
    <property type="molecule type" value="Genomic_DNA"/>
</dbReference>
<sequence length="350" mass="40003">MSDELDPITPESAMSYYLDARRYDLSDDTIQSHRYRLKSFVRWLQSPDHGSGEVMNMNDVDLRTVHAYRVFKREENFEGDDPCAAVTMKGQVSTLRTFLSFIADIDAVSEDLAERIRIPRIDDGDGVSDAVLEAERARTILDYLNRWEYATVEHVALLLLWRTSCRLGGLRALDVSDFDREDNALCFRHRPETGTGLKNGSHGERDVSLKPRVAKVVEEYIDGPHRDRVTDEHGRAPLITTTHGRPSTTTIRMWCYKWTRPCAIGEGCPDNRVIEECDATYIEHASKCPFSVSSHPFRAGSITAYRDAGTPREVLSDRGDVSETVLEKHYDRASSRQRMRRRQDFIPDDL</sequence>
<keyword evidence="2 4" id="KW-0238">DNA-binding</keyword>
<dbReference type="GO" id="GO:0003677">
    <property type="term" value="F:DNA binding"/>
    <property type="evidence" value="ECO:0007669"/>
    <property type="project" value="UniProtKB-UniRule"/>
</dbReference>
<dbReference type="InterPro" id="IPR050090">
    <property type="entry name" value="Tyrosine_recombinase_XerCD"/>
</dbReference>
<comment type="caution">
    <text evidence="6">The sequence shown here is derived from an EMBL/GenBank/DDBJ whole genome shotgun (WGS) entry which is preliminary data.</text>
</comment>
<dbReference type="Gene3D" id="1.10.150.130">
    <property type="match status" value="1"/>
</dbReference>
<dbReference type="InterPro" id="IPR010998">
    <property type="entry name" value="Integrase_recombinase_N"/>
</dbReference>
<proteinExistence type="predicted"/>
<evidence type="ECO:0000256" key="3">
    <source>
        <dbReference type="ARBA" id="ARBA00023172"/>
    </source>
</evidence>
<feature type="domain" description="Core-binding (CB)" evidence="5">
    <location>
        <begin position="8"/>
        <end position="103"/>
    </location>
</feature>
<evidence type="ECO:0000259" key="5">
    <source>
        <dbReference type="PROSITE" id="PS51900"/>
    </source>
</evidence>
<reference evidence="6 7" key="1">
    <citation type="journal article" date="2019" name="Int. J. Syst. Evol. Microbiol.">
        <title>The Global Catalogue of Microorganisms (GCM) 10K type strain sequencing project: providing services to taxonomists for standard genome sequencing and annotation.</title>
        <authorList>
            <consortium name="The Broad Institute Genomics Platform"/>
            <consortium name="The Broad Institute Genome Sequencing Center for Infectious Disease"/>
            <person name="Wu L."/>
            <person name="Ma J."/>
        </authorList>
    </citation>
    <scope>NUCLEOTIDE SEQUENCE [LARGE SCALE GENOMIC DNA]</scope>
    <source>
        <strain evidence="6 7">DSM 26526</strain>
    </source>
</reference>
<dbReference type="SUPFAM" id="SSF56349">
    <property type="entry name" value="DNA breaking-rejoining enzymes"/>
    <property type="match status" value="1"/>
</dbReference>
<dbReference type="InterPro" id="IPR013762">
    <property type="entry name" value="Integrase-like_cat_sf"/>
</dbReference>
<dbReference type="CDD" id="cd00397">
    <property type="entry name" value="DNA_BRE_C"/>
    <property type="match status" value="1"/>
</dbReference>
<evidence type="ECO:0000313" key="7">
    <source>
        <dbReference type="Proteomes" id="UP001596460"/>
    </source>
</evidence>
<dbReference type="InterPro" id="IPR044068">
    <property type="entry name" value="CB"/>
</dbReference>
<dbReference type="GO" id="GO:0006310">
    <property type="term" value="P:DNA recombination"/>
    <property type="evidence" value="ECO:0007669"/>
    <property type="project" value="UniProtKB-KW"/>
</dbReference>
<evidence type="ECO:0000256" key="4">
    <source>
        <dbReference type="PROSITE-ProRule" id="PRU01248"/>
    </source>
</evidence>
<evidence type="ECO:0000313" key="6">
    <source>
        <dbReference type="EMBL" id="MFC7129137.1"/>
    </source>
</evidence>
<evidence type="ECO:0000256" key="1">
    <source>
        <dbReference type="ARBA" id="ARBA00022908"/>
    </source>
</evidence>
<evidence type="ECO:0000256" key="2">
    <source>
        <dbReference type="ARBA" id="ARBA00023125"/>
    </source>
</evidence>